<reference evidence="3" key="1">
    <citation type="journal article" date="2014" name="Science">
        <title>Ancient hybridizations among the ancestral genomes of bread wheat.</title>
        <authorList>
            <consortium name="International Wheat Genome Sequencing Consortium,"/>
            <person name="Marcussen T."/>
            <person name="Sandve S.R."/>
            <person name="Heier L."/>
            <person name="Spannagl M."/>
            <person name="Pfeifer M."/>
            <person name="Jakobsen K.S."/>
            <person name="Wulff B.B."/>
            <person name="Steuernagel B."/>
            <person name="Mayer K.F."/>
            <person name="Olsen O.A."/>
        </authorList>
    </citation>
    <scope>NUCLEOTIDE SEQUENCE [LARGE SCALE GENOMIC DNA]</scope>
    <source>
        <strain evidence="3">cv. AL8/78</strain>
    </source>
</reference>
<keyword evidence="1" id="KW-1133">Transmembrane helix</keyword>
<evidence type="ECO:0000256" key="1">
    <source>
        <dbReference type="SAM" id="Phobius"/>
    </source>
</evidence>
<dbReference type="EnsemblPlants" id="AET1Gv20067600.1">
    <property type="protein sequence ID" value="AET1Gv20067600.1"/>
    <property type="gene ID" value="AET1Gv20067600"/>
</dbReference>
<dbReference type="Proteomes" id="UP000015105">
    <property type="component" value="Chromosome 1D"/>
</dbReference>
<sequence>GDDSDTDGRRRRLLATVWAALGPGGAGLLAVAGVPRAAALRRRLLPLARRLALMDHPSRAHLLKKHGLGSDVPLKKPDRSVSSLAQLLRYDSGKLHSSEFMREVPMDLGSTMVMMMMMMMMMMIMILRTLVSFSRSWVCA</sequence>
<dbReference type="Gramene" id="AET1Gv20067600.1">
    <property type="protein sequence ID" value="AET1Gv20067600.1"/>
    <property type="gene ID" value="AET1Gv20067600"/>
</dbReference>
<dbReference type="PANTHER" id="PTHR48253:SF2">
    <property type="entry name" value="ISOPENICILLIN N SYNTHASE-LIKE FE(2+) 2OG DIOXYGENASE DOMAIN-CONTAINING PROTEIN"/>
    <property type="match status" value="1"/>
</dbReference>
<keyword evidence="1" id="KW-0472">Membrane</keyword>
<evidence type="ECO:0000313" key="2">
    <source>
        <dbReference type="EnsemblPlants" id="AET1Gv20067600.1"/>
    </source>
</evidence>
<reference evidence="3" key="2">
    <citation type="journal article" date="2017" name="Nat. Plants">
        <title>The Aegilops tauschii genome reveals multiple impacts of transposons.</title>
        <authorList>
            <person name="Zhao G."/>
            <person name="Zou C."/>
            <person name="Li K."/>
            <person name="Wang K."/>
            <person name="Li T."/>
            <person name="Gao L."/>
            <person name="Zhang X."/>
            <person name="Wang H."/>
            <person name="Yang Z."/>
            <person name="Liu X."/>
            <person name="Jiang W."/>
            <person name="Mao L."/>
            <person name="Kong X."/>
            <person name="Jiao Y."/>
            <person name="Jia J."/>
        </authorList>
    </citation>
    <scope>NUCLEOTIDE SEQUENCE [LARGE SCALE GENOMIC DNA]</scope>
    <source>
        <strain evidence="3">cv. AL8/78</strain>
    </source>
</reference>
<dbReference type="PANTHER" id="PTHR48253">
    <property type="match status" value="1"/>
</dbReference>
<reference evidence="2" key="3">
    <citation type="journal article" date="2017" name="Nature">
        <title>Genome sequence of the progenitor of the wheat D genome Aegilops tauschii.</title>
        <authorList>
            <person name="Luo M.C."/>
            <person name="Gu Y.Q."/>
            <person name="Puiu D."/>
            <person name="Wang H."/>
            <person name="Twardziok S.O."/>
            <person name="Deal K.R."/>
            <person name="Huo N."/>
            <person name="Zhu T."/>
            <person name="Wang L."/>
            <person name="Wang Y."/>
            <person name="McGuire P.E."/>
            <person name="Liu S."/>
            <person name="Long H."/>
            <person name="Ramasamy R.K."/>
            <person name="Rodriguez J.C."/>
            <person name="Van S.L."/>
            <person name="Yuan L."/>
            <person name="Wang Z."/>
            <person name="Xia Z."/>
            <person name="Xiao L."/>
            <person name="Anderson O.D."/>
            <person name="Ouyang S."/>
            <person name="Liang Y."/>
            <person name="Zimin A.V."/>
            <person name="Pertea G."/>
            <person name="Qi P."/>
            <person name="Bennetzen J.L."/>
            <person name="Dai X."/>
            <person name="Dawson M.W."/>
            <person name="Muller H.G."/>
            <person name="Kugler K."/>
            <person name="Rivarola-Duarte L."/>
            <person name="Spannagl M."/>
            <person name="Mayer K.F.X."/>
            <person name="Lu F.H."/>
            <person name="Bevan M.W."/>
            <person name="Leroy P."/>
            <person name="Li P."/>
            <person name="You F.M."/>
            <person name="Sun Q."/>
            <person name="Liu Z."/>
            <person name="Lyons E."/>
            <person name="Wicker T."/>
            <person name="Salzberg S.L."/>
            <person name="Devos K.M."/>
            <person name="Dvorak J."/>
        </authorList>
    </citation>
    <scope>NUCLEOTIDE SEQUENCE [LARGE SCALE GENOMIC DNA]</scope>
    <source>
        <strain evidence="2">cv. AL8/78</strain>
    </source>
</reference>
<keyword evidence="1" id="KW-0812">Transmembrane</keyword>
<evidence type="ECO:0000313" key="3">
    <source>
        <dbReference type="Proteomes" id="UP000015105"/>
    </source>
</evidence>
<accession>A0A452XMS9</accession>
<reference evidence="2" key="4">
    <citation type="submission" date="2019-03" db="UniProtKB">
        <authorList>
            <consortium name="EnsemblPlants"/>
        </authorList>
    </citation>
    <scope>IDENTIFICATION</scope>
</reference>
<organism evidence="2 3">
    <name type="scientific">Aegilops tauschii subsp. strangulata</name>
    <name type="common">Goatgrass</name>
    <dbReference type="NCBI Taxonomy" id="200361"/>
    <lineage>
        <taxon>Eukaryota</taxon>
        <taxon>Viridiplantae</taxon>
        <taxon>Streptophyta</taxon>
        <taxon>Embryophyta</taxon>
        <taxon>Tracheophyta</taxon>
        <taxon>Spermatophyta</taxon>
        <taxon>Magnoliopsida</taxon>
        <taxon>Liliopsida</taxon>
        <taxon>Poales</taxon>
        <taxon>Poaceae</taxon>
        <taxon>BOP clade</taxon>
        <taxon>Pooideae</taxon>
        <taxon>Triticodae</taxon>
        <taxon>Triticeae</taxon>
        <taxon>Triticinae</taxon>
        <taxon>Aegilops</taxon>
    </lineage>
</organism>
<keyword evidence="3" id="KW-1185">Reference proteome</keyword>
<reference evidence="2" key="5">
    <citation type="journal article" date="2021" name="G3 (Bethesda)">
        <title>Aegilops tauschii genome assembly Aet v5.0 features greater sequence contiguity and improved annotation.</title>
        <authorList>
            <person name="Wang L."/>
            <person name="Zhu T."/>
            <person name="Rodriguez J.C."/>
            <person name="Deal K.R."/>
            <person name="Dubcovsky J."/>
            <person name="McGuire P.E."/>
            <person name="Lux T."/>
            <person name="Spannagl M."/>
            <person name="Mayer K.F.X."/>
            <person name="Baldrich P."/>
            <person name="Meyers B.C."/>
            <person name="Huo N."/>
            <person name="Gu Y.Q."/>
            <person name="Zhou H."/>
            <person name="Devos K.M."/>
            <person name="Bennetzen J.L."/>
            <person name="Unver T."/>
            <person name="Budak H."/>
            <person name="Gulick P.J."/>
            <person name="Galiba G."/>
            <person name="Kalapos B."/>
            <person name="Nelson D.R."/>
            <person name="Li P."/>
            <person name="You F.M."/>
            <person name="Luo M.C."/>
            <person name="Dvorak J."/>
        </authorList>
    </citation>
    <scope>NUCLEOTIDE SEQUENCE [LARGE SCALE GENOMIC DNA]</scope>
    <source>
        <strain evidence="2">cv. AL8/78</strain>
    </source>
</reference>
<protein>
    <submittedName>
        <fullName evidence="2">Uncharacterized protein</fullName>
    </submittedName>
</protein>
<feature type="transmembrane region" description="Helical" evidence="1">
    <location>
        <begin position="12"/>
        <end position="34"/>
    </location>
</feature>
<feature type="transmembrane region" description="Helical" evidence="1">
    <location>
        <begin position="108"/>
        <end position="127"/>
    </location>
</feature>
<name>A0A452XMS9_AEGTS</name>
<dbReference type="AlphaFoldDB" id="A0A452XMS9"/>
<proteinExistence type="predicted"/>